<dbReference type="InterPro" id="IPR042104">
    <property type="entry name" value="PKS_dehydratase_sf"/>
</dbReference>
<dbReference type="SUPFAM" id="SSF50129">
    <property type="entry name" value="GroES-like"/>
    <property type="match status" value="1"/>
</dbReference>
<feature type="region of interest" description="C-terminal hotdog fold" evidence="8">
    <location>
        <begin position="1046"/>
        <end position="1201"/>
    </location>
</feature>
<dbReference type="Pfam" id="PF08659">
    <property type="entry name" value="KR"/>
    <property type="match status" value="1"/>
</dbReference>
<dbReference type="InterPro" id="IPR013217">
    <property type="entry name" value="Methyltransf_12"/>
</dbReference>
<dbReference type="InterPro" id="IPR014030">
    <property type="entry name" value="Ketoacyl_synth_N"/>
</dbReference>
<dbReference type="Pfam" id="PF00698">
    <property type="entry name" value="Acyl_transf_1"/>
    <property type="match status" value="1"/>
</dbReference>
<dbReference type="Gene3D" id="3.90.180.10">
    <property type="entry name" value="Medium-chain alcohol dehydrogenases, catalytic domain"/>
    <property type="match status" value="1"/>
</dbReference>
<dbReference type="Pfam" id="PF08242">
    <property type="entry name" value="Methyltransf_12"/>
    <property type="match status" value="1"/>
</dbReference>
<dbReference type="SMART" id="SM00825">
    <property type="entry name" value="PKS_KS"/>
    <property type="match status" value="1"/>
</dbReference>
<dbReference type="InterPro" id="IPR016035">
    <property type="entry name" value="Acyl_Trfase/lysoPLipase"/>
</dbReference>
<dbReference type="Pfam" id="PF08240">
    <property type="entry name" value="ADH_N"/>
    <property type="match status" value="1"/>
</dbReference>
<dbReference type="InterPro" id="IPR001227">
    <property type="entry name" value="Ac_transferase_dom_sf"/>
</dbReference>
<dbReference type="SMART" id="SM00826">
    <property type="entry name" value="PKS_DH"/>
    <property type="match status" value="1"/>
</dbReference>
<dbReference type="SMART" id="SM00823">
    <property type="entry name" value="PKS_PP"/>
    <property type="match status" value="1"/>
</dbReference>
<dbReference type="Pfam" id="PF00109">
    <property type="entry name" value="ketoacyl-synt"/>
    <property type="match status" value="1"/>
</dbReference>
<dbReference type="InterPro" id="IPR020841">
    <property type="entry name" value="PKS_Beta-ketoAc_synthase_dom"/>
</dbReference>
<dbReference type="SUPFAM" id="SSF47336">
    <property type="entry name" value="ACP-like"/>
    <property type="match status" value="1"/>
</dbReference>
<dbReference type="Gene3D" id="3.40.50.150">
    <property type="entry name" value="Vaccinia Virus protein VP39"/>
    <property type="match status" value="1"/>
</dbReference>
<dbReference type="GO" id="GO:0004312">
    <property type="term" value="F:fatty acid synthase activity"/>
    <property type="evidence" value="ECO:0007669"/>
    <property type="project" value="TreeGrafter"/>
</dbReference>
<evidence type="ECO:0000313" key="13">
    <source>
        <dbReference type="Proteomes" id="UP001301958"/>
    </source>
</evidence>
<dbReference type="InterPro" id="IPR057326">
    <property type="entry name" value="KR_dom"/>
</dbReference>
<dbReference type="InterPro" id="IPR032821">
    <property type="entry name" value="PKS_assoc"/>
</dbReference>
<evidence type="ECO:0000256" key="8">
    <source>
        <dbReference type="PROSITE-ProRule" id="PRU01363"/>
    </source>
</evidence>
<dbReference type="GO" id="GO:0006633">
    <property type="term" value="P:fatty acid biosynthetic process"/>
    <property type="evidence" value="ECO:0007669"/>
    <property type="project" value="InterPro"/>
</dbReference>
<feature type="domain" description="PKS/mFAS DH" evidence="11">
    <location>
        <begin position="905"/>
        <end position="1201"/>
    </location>
</feature>
<evidence type="ECO:0000256" key="7">
    <source>
        <dbReference type="ARBA" id="ARBA00023315"/>
    </source>
</evidence>
<dbReference type="InterPro" id="IPR020807">
    <property type="entry name" value="PKS_DH"/>
</dbReference>
<dbReference type="InterPro" id="IPR013149">
    <property type="entry name" value="ADH-like_C"/>
</dbReference>
<dbReference type="PROSITE" id="PS52004">
    <property type="entry name" value="KS3_2"/>
    <property type="match status" value="1"/>
</dbReference>
<keyword evidence="5" id="KW-0560">Oxidoreductase</keyword>
<evidence type="ECO:0000313" key="12">
    <source>
        <dbReference type="EMBL" id="KAK4231078.1"/>
    </source>
</evidence>
<keyword evidence="1" id="KW-0596">Phosphopantetheine</keyword>
<feature type="domain" description="Ketosynthase family 3 (KS3)" evidence="10">
    <location>
        <begin position="24"/>
        <end position="442"/>
    </location>
</feature>
<dbReference type="InterPro" id="IPR014031">
    <property type="entry name" value="Ketoacyl_synth_C"/>
</dbReference>
<dbReference type="Pfam" id="PF00107">
    <property type="entry name" value="ADH_zinc_N"/>
    <property type="match status" value="1"/>
</dbReference>
<dbReference type="Pfam" id="PF16197">
    <property type="entry name" value="KAsynt_C_assoc"/>
    <property type="match status" value="1"/>
</dbReference>
<dbReference type="PROSITE" id="PS00606">
    <property type="entry name" value="KS3_1"/>
    <property type="match status" value="1"/>
</dbReference>
<dbReference type="CDD" id="cd05195">
    <property type="entry name" value="enoyl_red"/>
    <property type="match status" value="1"/>
</dbReference>
<dbReference type="InterPro" id="IPR011032">
    <property type="entry name" value="GroES-like_sf"/>
</dbReference>
<evidence type="ECO:0000256" key="4">
    <source>
        <dbReference type="ARBA" id="ARBA00022857"/>
    </source>
</evidence>
<accession>A0AAN7H3G5</accession>
<dbReference type="InterPro" id="IPR029063">
    <property type="entry name" value="SAM-dependent_MTases_sf"/>
</dbReference>
<comment type="caution">
    <text evidence="12">The sequence shown here is derived from an EMBL/GenBank/DDBJ whole genome shotgun (WGS) entry which is preliminary data.</text>
</comment>
<feature type="compositionally biased region" description="Pro residues" evidence="9">
    <location>
        <begin position="1"/>
        <end position="11"/>
    </location>
</feature>
<evidence type="ECO:0000256" key="1">
    <source>
        <dbReference type="ARBA" id="ARBA00022450"/>
    </source>
</evidence>
<dbReference type="PANTHER" id="PTHR43775:SF37">
    <property type="entry name" value="SI:DKEY-61P9.11"/>
    <property type="match status" value="1"/>
</dbReference>
<dbReference type="InterPro" id="IPR016039">
    <property type="entry name" value="Thiolase-like"/>
</dbReference>
<dbReference type="Gene3D" id="3.40.50.720">
    <property type="entry name" value="NAD(P)-binding Rossmann-like Domain"/>
    <property type="match status" value="2"/>
</dbReference>
<dbReference type="Gene3D" id="3.40.47.10">
    <property type="match status" value="1"/>
</dbReference>
<dbReference type="FunFam" id="3.40.50.720:FF:000209">
    <property type="entry name" value="Polyketide synthase Pks12"/>
    <property type="match status" value="1"/>
</dbReference>
<dbReference type="InterPro" id="IPR020843">
    <property type="entry name" value="ER"/>
</dbReference>
<dbReference type="InterPro" id="IPR049551">
    <property type="entry name" value="PKS_DH_C"/>
</dbReference>
<proteinExistence type="predicted"/>
<gene>
    <name evidence="12" type="ORF">QBC38DRAFT_530565</name>
</gene>
<keyword evidence="4" id="KW-0521">NADP</keyword>
<reference evidence="12" key="1">
    <citation type="journal article" date="2023" name="Mol. Phylogenet. Evol.">
        <title>Genome-scale phylogeny and comparative genomics of the fungal order Sordariales.</title>
        <authorList>
            <person name="Hensen N."/>
            <person name="Bonometti L."/>
            <person name="Westerberg I."/>
            <person name="Brannstrom I.O."/>
            <person name="Guillou S."/>
            <person name="Cros-Aarteil S."/>
            <person name="Calhoun S."/>
            <person name="Haridas S."/>
            <person name="Kuo A."/>
            <person name="Mondo S."/>
            <person name="Pangilinan J."/>
            <person name="Riley R."/>
            <person name="LaButti K."/>
            <person name="Andreopoulos B."/>
            <person name="Lipzen A."/>
            <person name="Chen C."/>
            <person name="Yan M."/>
            <person name="Daum C."/>
            <person name="Ng V."/>
            <person name="Clum A."/>
            <person name="Steindorff A."/>
            <person name="Ohm R.A."/>
            <person name="Martin F."/>
            <person name="Silar P."/>
            <person name="Natvig D.O."/>
            <person name="Lalanne C."/>
            <person name="Gautier V."/>
            <person name="Ament-Velasquez S.L."/>
            <person name="Kruys A."/>
            <person name="Hutchinson M.I."/>
            <person name="Powell A.J."/>
            <person name="Barry K."/>
            <person name="Miller A.N."/>
            <person name="Grigoriev I.V."/>
            <person name="Debuchy R."/>
            <person name="Gladieux P."/>
            <person name="Hiltunen Thoren M."/>
            <person name="Johannesson H."/>
        </authorList>
    </citation>
    <scope>NUCLEOTIDE SEQUENCE</scope>
    <source>
        <strain evidence="12">CBS 990.96</strain>
    </source>
</reference>
<evidence type="ECO:0000256" key="5">
    <source>
        <dbReference type="ARBA" id="ARBA00023002"/>
    </source>
</evidence>
<dbReference type="GO" id="GO:1901336">
    <property type="term" value="P:lactone biosynthetic process"/>
    <property type="evidence" value="ECO:0007669"/>
    <property type="project" value="UniProtKB-ARBA"/>
</dbReference>
<evidence type="ECO:0000256" key="3">
    <source>
        <dbReference type="ARBA" id="ARBA00022679"/>
    </source>
</evidence>
<feature type="region of interest" description="Disordered" evidence="9">
    <location>
        <begin position="1"/>
        <end position="20"/>
    </location>
</feature>
<dbReference type="GO" id="GO:0004315">
    <property type="term" value="F:3-oxoacyl-[acyl-carrier-protein] synthase activity"/>
    <property type="evidence" value="ECO:0007669"/>
    <property type="project" value="InterPro"/>
</dbReference>
<feature type="active site" description="Proton acceptor; for dehydratase activity" evidence="8">
    <location>
        <position position="937"/>
    </location>
</feature>
<sequence>MSSSQTPPPESPILSPLPQQKPPPIPIAICGMALHLPGNINSPSTFFQALLTGLDARTPIPASRFNSPGFSTSKNGSPNITHGYFLPDSALTTLDTSFFTCHKSELDNMDPQHRQLLQVTRECLESAGETSQTYRGKNIGCYIGTFGDDWLLLQSKENLQGNNGMMNMDLLLANRISYEYDFRGPSMVIKTGCSASLVAVHEACRGLQAGDIDGALVGGVNLILSPEMYSTMRFAGVVSADGSCKVFDAAADGYGRAEAVNAVYLKRLDDAVRDGNPIRGVIRGSGTRANGRGGDGLFAPDSNGQAELIRSVYENVGVDPGETGYIECHGTGTVQGDRKEAGAVAEVFGKKGGIFMGSVKANFGHSEGASGITSLIKAILTLEKRTIPPQIKFECPNPDIPFEEKRLVVPVEVTAWPEDRKERISVNSFGIGGSNAHVIVESLASYNPGMAQKTGEGPNTDPALLLLSANTPNSLQKLVDNTLEYSGKNPESLQDLSYTLTMRRDHLIHRSFVVKDRHGRADLIPPVKCNEHPPKLVMVFSGQGAQWPQMGIKLMNFDPDFKNDLLAMDAALQRLQNPPSWSILEEFSKDPDSSRVYQASWSQPLCTALQVALVRSFARKDIFPDAVIGHSSGEIAAAFAAGALTKEEAIVIAYYRGFVMSRKSRKGAMAAIGLGSTDVTPFLLPGTVIAAENSPTSSTISGDIESIQSVMVEIKKLRPEVLCKQLAVDTAYHHPEHMSEPSVAYLEYLPDELPNRHCAPTLPMYSTVLGDKLNTSIDLGYWVTNLTSPVKFSSAATKLITNLPNSFFLEIGPHSQLKGPLRQITTQAKVPLNYTSALLRKEDASFTFLTALGHLWQQGFSPAFSSFISGKTLSDLPPYPWDHSSHHWSEGRVTKSWKYRQHPHHALLGQRIPETPELSPAWRCVLKLEDEPWLAGHKVKGDIIFPFAGYISIAGEAIRQLSGIESGYRVRNVVAHTALLLHQTKPTEIITSLRPQRLTDSKDSEYHHFSIVSYTGSSWIKHCEGLVKSLSEPITTSLPVETNPLPRKVSSSRLYTSFNRIGIQFGPSFRRLEHLSTSTTSNQAICSILPPENDFHEYQLHPTAIDACLQLSLIATIKGQGKLLQSLSIPSFIKEIDILSSQPTSAHAFNNLVEATDSDGNTTFKLSGLKLSRLDNPDSPSDRHAAAKMIWHPHLSFLDHSTLITSPPTSIPTWKLLEELTLLLIIDSEAKTHHITPPTTHLHFFKLWLQKTVSDAKEGRYPVLDPTTLTSILSIPPENRPIEINSRYKLALDISSDFKAMPQLLLKIHSNILPLFTGQTDAVQLLMSDDNNLLTDLYRTITFDVSSFVQSLSITKPGLQILEVGAGTGGTTAKILEKFSSPKTTRPSYAKYTFTDISSGFFPKAQQKFNSAPNIEYLVFDASQSPLTQGFTPKSYDLIIATNVIHALPSLHEALSNVKTLLRPGGHLLLVELCAAELRSAGFIFGTFPGWWLGRDKDSREWSPHVSIERWGTELKNAGFTGADTVVLDLPEPYSCVAAIVSQVPTVKSLESSRGHHHHISILHQNPEAKVTKSLVENLESQGHMVTMIKLGDHPPLDSIVISTLDYESPLFDNISSDNLSKFQDLCRNYNSKELLWLKPPTKIECVDLRTAQSDAVLGIFRKENNLPFFTLGIKADEPGFTDLVLQVQKEIISQDDDRRVEADREFLVDRGIVKVSRLEPISLEKPSSQAFTAENTAKALSLGQVGSLSSLYWQTQEVREPGDSEVVVEIMAVGLNFVDLLGLLGMIELSDKLAFGLEVSGIVSKVGSGVRHLNVGDRVAAAIPDGCFSTRAVVDTLLCVKIPDTIGFEDAAAILVTYSTAMYSLIDVAQTKAGQTVLIHSGCGGVGLAAIQICKMIGAEVYITVGTQKKIDYAVQVLGIPRHHIFSSRNETFVQDVARMTNGRGVDVVLNSLSGMLLHSSWECLAEFGKMIEIGKMDIIGRGSLDMEPFLLNRSFCCVDLRQLLRKRPEETQRILLRVFDDISQGNLRIPEPPTVFDAVDAAAAYRWLQRGDHIGKAVVKFGDKSAIPAVPIAAQPVSFSPDATYLITGGLGGLGRSTATWMAERGARSLIFLSRSAGQTSSDQDFLLELNTMGCHGIAVAGRVENADDVKEAICQAPSPIRGVVHLAMVQREGAGVGLGHDDWQSVVRPKVDGAWNLHNCLSDMPLDFFVMTSSILTLSHQAGGSNYGAANGFLESFAEYRRGLGLPASTIVVTALSEVGFVEENPAAMRKLRSGGYTILAEKEFLDFLDYSIRHQLPDSTETSPIASCSSGGYVAMGIDSETPFSDPSCRAVWRRDPRLGSLHNIGYEAKTGAQGAKETSPASDLLSRARLEPNILESKEASKVFGVEIGRRVRTMMMMSNQDSEINLGLTLKQMGVDSLIAVELRQWWKLVFGIEMTTLEIMGGGSLEDLGGITAGKVLERWGSNST</sequence>
<dbReference type="PANTHER" id="PTHR43775">
    <property type="entry name" value="FATTY ACID SYNTHASE"/>
    <property type="match status" value="1"/>
</dbReference>
<protein>
    <submittedName>
        <fullName evidence="12">Polyketide synthase</fullName>
    </submittedName>
</protein>
<dbReference type="SUPFAM" id="SSF53335">
    <property type="entry name" value="S-adenosyl-L-methionine-dependent methyltransferases"/>
    <property type="match status" value="1"/>
</dbReference>
<name>A0AAN7H3G5_9PEZI</name>
<dbReference type="InterPro" id="IPR016036">
    <property type="entry name" value="Malonyl_transacylase_ACP-bd"/>
</dbReference>
<dbReference type="InterPro" id="IPR050091">
    <property type="entry name" value="PKS_NRPS_Biosynth_Enz"/>
</dbReference>
<dbReference type="EMBL" id="MU865294">
    <property type="protein sequence ID" value="KAK4231078.1"/>
    <property type="molecule type" value="Genomic_DNA"/>
</dbReference>
<dbReference type="Pfam" id="PF14765">
    <property type="entry name" value="PS-DH"/>
    <property type="match status" value="1"/>
</dbReference>
<dbReference type="InterPro" id="IPR013154">
    <property type="entry name" value="ADH-like_N"/>
</dbReference>
<dbReference type="Gene3D" id="3.40.366.10">
    <property type="entry name" value="Malonyl-Coenzyme A Acyl Carrier Protein, domain 2"/>
    <property type="match status" value="1"/>
</dbReference>
<dbReference type="Proteomes" id="UP001301958">
    <property type="component" value="Unassembled WGS sequence"/>
</dbReference>
<organism evidence="12 13">
    <name type="scientific">Podospora fimiseda</name>
    <dbReference type="NCBI Taxonomy" id="252190"/>
    <lineage>
        <taxon>Eukaryota</taxon>
        <taxon>Fungi</taxon>
        <taxon>Dikarya</taxon>
        <taxon>Ascomycota</taxon>
        <taxon>Pezizomycotina</taxon>
        <taxon>Sordariomycetes</taxon>
        <taxon>Sordariomycetidae</taxon>
        <taxon>Sordariales</taxon>
        <taxon>Podosporaceae</taxon>
        <taxon>Podospora</taxon>
    </lineage>
</organism>
<dbReference type="SMART" id="SM00829">
    <property type="entry name" value="PKS_ER"/>
    <property type="match status" value="1"/>
</dbReference>
<feature type="active site" description="Proton donor; for dehydratase activity" evidence="8">
    <location>
        <position position="1106"/>
    </location>
</feature>
<evidence type="ECO:0000256" key="6">
    <source>
        <dbReference type="ARBA" id="ARBA00023268"/>
    </source>
</evidence>
<keyword evidence="13" id="KW-1185">Reference proteome</keyword>
<keyword evidence="3" id="KW-0808">Transferase</keyword>
<keyword evidence="6" id="KW-0511">Multifunctional enzyme</keyword>
<feature type="region of interest" description="N-terminal hotdog fold" evidence="8">
    <location>
        <begin position="905"/>
        <end position="1034"/>
    </location>
</feature>
<reference evidence="12" key="2">
    <citation type="submission" date="2023-05" db="EMBL/GenBank/DDBJ databases">
        <authorList>
            <consortium name="Lawrence Berkeley National Laboratory"/>
            <person name="Steindorff A."/>
            <person name="Hensen N."/>
            <person name="Bonometti L."/>
            <person name="Westerberg I."/>
            <person name="Brannstrom I.O."/>
            <person name="Guillou S."/>
            <person name="Cros-Aarteil S."/>
            <person name="Calhoun S."/>
            <person name="Haridas S."/>
            <person name="Kuo A."/>
            <person name="Mondo S."/>
            <person name="Pangilinan J."/>
            <person name="Riley R."/>
            <person name="Labutti K."/>
            <person name="Andreopoulos B."/>
            <person name="Lipzen A."/>
            <person name="Chen C."/>
            <person name="Yanf M."/>
            <person name="Daum C."/>
            <person name="Ng V."/>
            <person name="Clum A."/>
            <person name="Ohm R."/>
            <person name="Martin F."/>
            <person name="Silar P."/>
            <person name="Natvig D."/>
            <person name="Lalanne C."/>
            <person name="Gautier V."/>
            <person name="Ament-Velasquez S.L."/>
            <person name="Kruys A."/>
            <person name="Hutchinson M.I."/>
            <person name="Powell A.J."/>
            <person name="Barry K."/>
            <person name="Miller A.N."/>
            <person name="Grigoriev I.V."/>
            <person name="Debuchy R."/>
            <person name="Gladieux P."/>
            <person name="Thoren M.H."/>
            <person name="Johannesson H."/>
        </authorList>
    </citation>
    <scope>NUCLEOTIDE SEQUENCE</scope>
    <source>
        <strain evidence="12">CBS 990.96</strain>
    </source>
</reference>
<evidence type="ECO:0000256" key="9">
    <source>
        <dbReference type="SAM" id="MobiDB-lite"/>
    </source>
</evidence>
<dbReference type="SUPFAM" id="SSF53901">
    <property type="entry name" value="Thiolase-like"/>
    <property type="match status" value="1"/>
</dbReference>
<dbReference type="InterPro" id="IPR049552">
    <property type="entry name" value="PKS_DH_N"/>
</dbReference>
<dbReference type="Pfam" id="PF02801">
    <property type="entry name" value="Ketoacyl-synt_C"/>
    <property type="match status" value="1"/>
</dbReference>
<dbReference type="GO" id="GO:0016491">
    <property type="term" value="F:oxidoreductase activity"/>
    <property type="evidence" value="ECO:0007669"/>
    <property type="project" value="UniProtKB-KW"/>
</dbReference>
<dbReference type="InterPro" id="IPR014043">
    <property type="entry name" value="Acyl_transferase_dom"/>
</dbReference>
<dbReference type="SMART" id="SM00822">
    <property type="entry name" value="PKS_KR"/>
    <property type="match status" value="1"/>
</dbReference>
<dbReference type="InterPro" id="IPR020806">
    <property type="entry name" value="PKS_PP-bd"/>
</dbReference>
<dbReference type="InterPro" id="IPR013968">
    <property type="entry name" value="PKS_KR"/>
</dbReference>
<dbReference type="PROSITE" id="PS52019">
    <property type="entry name" value="PKS_MFAS_DH"/>
    <property type="match status" value="1"/>
</dbReference>
<dbReference type="SMART" id="SM00827">
    <property type="entry name" value="PKS_AT"/>
    <property type="match status" value="1"/>
</dbReference>
<evidence type="ECO:0000256" key="2">
    <source>
        <dbReference type="ARBA" id="ARBA00022553"/>
    </source>
</evidence>
<keyword evidence="7" id="KW-0012">Acyltransferase</keyword>
<dbReference type="CDD" id="cd00833">
    <property type="entry name" value="PKS"/>
    <property type="match status" value="1"/>
</dbReference>
<evidence type="ECO:0000259" key="11">
    <source>
        <dbReference type="PROSITE" id="PS52019"/>
    </source>
</evidence>
<dbReference type="GO" id="GO:0031177">
    <property type="term" value="F:phosphopantetheine binding"/>
    <property type="evidence" value="ECO:0007669"/>
    <property type="project" value="InterPro"/>
</dbReference>
<dbReference type="Gene3D" id="1.10.1200.10">
    <property type="entry name" value="ACP-like"/>
    <property type="match status" value="1"/>
</dbReference>
<dbReference type="InterPro" id="IPR036291">
    <property type="entry name" value="NAD(P)-bd_dom_sf"/>
</dbReference>
<dbReference type="Gene3D" id="3.10.129.110">
    <property type="entry name" value="Polyketide synthase dehydratase"/>
    <property type="match status" value="1"/>
</dbReference>
<dbReference type="SUPFAM" id="SSF52151">
    <property type="entry name" value="FabD/lysophospholipase-like"/>
    <property type="match status" value="1"/>
</dbReference>
<dbReference type="InterPro" id="IPR049900">
    <property type="entry name" value="PKS_mFAS_DH"/>
</dbReference>
<dbReference type="InterPro" id="IPR036736">
    <property type="entry name" value="ACP-like_sf"/>
</dbReference>
<dbReference type="GO" id="GO:0044550">
    <property type="term" value="P:secondary metabolite biosynthetic process"/>
    <property type="evidence" value="ECO:0007669"/>
    <property type="project" value="TreeGrafter"/>
</dbReference>
<dbReference type="Pfam" id="PF21089">
    <property type="entry name" value="PKS_DH_N"/>
    <property type="match status" value="1"/>
</dbReference>
<keyword evidence="2" id="KW-0597">Phosphoprotein</keyword>
<dbReference type="CDD" id="cd02440">
    <property type="entry name" value="AdoMet_MTases"/>
    <property type="match status" value="1"/>
</dbReference>
<dbReference type="Gene3D" id="3.30.70.3290">
    <property type="match status" value="1"/>
</dbReference>
<dbReference type="SUPFAM" id="SSF51735">
    <property type="entry name" value="NAD(P)-binding Rossmann-fold domains"/>
    <property type="match status" value="2"/>
</dbReference>
<evidence type="ECO:0000259" key="10">
    <source>
        <dbReference type="PROSITE" id="PS52004"/>
    </source>
</evidence>
<dbReference type="SUPFAM" id="SSF55048">
    <property type="entry name" value="Probable ACP-binding domain of malonyl-CoA ACP transacylase"/>
    <property type="match status" value="1"/>
</dbReference>
<dbReference type="InterPro" id="IPR018201">
    <property type="entry name" value="Ketoacyl_synth_AS"/>
</dbReference>